<sequence>MKLSADIELRVLQREAFSYFLHEASPRNGLIIDKTENGCPSSIAATGLALASYPIGVERGLMTREAAAERTLKTLRFFWESPQGPEPDATGYRGFFYHFLDMETGRRAWNCELSTIDSAFLLAGGLTAAMYFDRDTADEKQIRTLADALYRRADWQWALNGGATVTHGWRPETGFIAYRWEGYDEALLLYFLGLGSPTFPLPEESYTAWASTYEWKHFYGFDYLYSGPLFTHQLSHIWVDFRGIQDAPMREKELDYFENSRRATIIQQRYAIDNPLGFAHYGEHCWGITATDGPGPATLKVNGITRQFYDYVGRGVPFGPDDGTIAPWAVVASLPFAPKIVLPAIDHFIHDLKLKRKNPYGFKATFNPTYPYKAGHPYGWVSPWHYGLNQGPIVLMIENYLTGKPWDWMRRCSYLMTGLRRAGFTGGWLSEAPAAT</sequence>
<protein>
    <recommendedName>
        <fullName evidence="1">Glycoamylase-like domain-containing protein</fullName>
    </recommendedName>
</protein>
<dbReference type="InterPro" id="IPR019282">
    <property type="entry name" value="Glycoamylase-like_cons_dom"/>
</dbReference>
<evidence type="ECO:0000313" key="2">
    <source>
        <dbReference type="EMBL" id="PWJ86184.1"/>
    </source>
</evidence>
<dbReference type="Gene3D" id="1.50.10.140">
    <property type="match status" value="1"/>
</dbReference>
<dbReference type="EMBL" id="QGGG01000001">
    <property type="protein sequence ID" value="PWJ86184.1"/>
    <property type="molecule type" value="Genomic_DNA"/>
</dbReference>
<dbReference type="OrthoDB" id="5937621at2"/>
<accession>A0A316CVR6</accession>
<dbReference type="Pfam" id="PF10091">
    <property type="entry name" value="Glycoamylase"/>
    <property type="match status" value="1"/>
</dbReference>
<gene>
    <name evidence="2" type="ORF">C7441_10163</name>
</gene>
<feature type="domain" description="Glycoamylase-like" evidence="1">
    <location>
        <begin position="178"/>
        <end position="412"/>
    </location>
</feature>
<evidence type="ECO:0000313" key="3">
    <source>
        <dbReference type="Proteomes" id="UP000245396"/>
    </source>
</evidence>
<dbReference type="PIRSF" id="PIRSF028431">
    <property type="entry name" value="UCP028431"/>
    <property type="match status" value="1"/>
</dbReference>
<dbReference type="STRING" id="1192868.GCA_000304395_04360"/>
<dbReference type="Proteomes" id="UP000245396">
    <property type="component" value="Unassembled WGS sequence"/>
</dbReference>
<dbReference type="RefSeq" id="WP_109611215.1">
    <property type="nucleotide sequence ID" value="NZ_QGGG01000001.1"/>
</dbReference>
<comment type="caution">
    <text evidence="2">The sequence shown here is derived from an EMBL/GenBank/DDBJ whole genome shotgun (WGS) entry which is preliminary data.</text>
</comment>
<organism evidence="2 3">
    <name type="scientific">Pseudaminobacter salicylatoxidans</name>
    <dbReference type="NCBI Taxonomy" id="93369"/>
    <lineage>
        <taxon>Bacteria</taxon>
        <taxon>Pseudomonadati</taxon>
        <taxon>Pseudomonadota</taxon>
        <taxon>Alphaproteobacteria</taxon>
        <taxon>Hyphomicrobiales</taxon>
        <taxon>Phyllobacteriaceae</taxon>
        <taxon>Pseudaminobacter</taxon>
    </lineage>
</organism>
<proteinExistence type="predicted"/>
<dbReference type="InterPro" id="IPR016883">
    <property type="entry name" value="UCP028431"/>
</dbReference>
<keyword evidence="3" id="KW-1185">Reference proteome</keyword>
<reference evidence="2 3" key="1">
    <citation type="submission" date="2018-05" db="EMBL/GenBank/DDBJ databases">
        <title>Genomic Encyclopedia of Type Strains, Phase IV (KMG-IV): sequencing the most valuable type-strain genomes for metagenomic binning, comparative biology and taxonomic classification.</title>
        <authorList>
            <person name="Goeker M."/>
        </authorList>
    </citation>
    <scope>NUCLEOTIDE SEQUENCE [LARGE SCALE GENOMIC DNA]</scope>
    <source>
        <strain evidence="2 3">DSM 6986</strain>
    </source>
</reference>
<dbReference type="AlphaFoldDB" id="A0A316CVR6"/>
<evidence type="ECO:0000259" key="1">
    <source>
        <dbReference type="Pfam" id="PF10091"/>
    </source>
</evidence>
<name>A0A316CVR6_PSESE</name>